<reference evidence="2" key="1">
    <citation type="submission" date="2021-06" db="EMBL/GenBank/DDBJ databases">
        <authorList>
            <person name="Hodson N. C."/>
            <person name="Mongue J. A."/>
            <person name="Jaron S. K."/>
        </authorList>
    </citation>
    <scope>NUCLEOTIDE SEQUENCE</scope>
</reference>
<proteinExistence type="predicted"/>
<sequence>DTYDSLTILNKSENPRQTIWQPKETSSQRARASNVAIALTTSANENVSAVGSRNPTDDVMLKPATAMHASRPRFKIHKRNLRTKISAKTEDCQINFDVHYGLDTTVSGPDDVCLNRDSASSEQDSSAGVAMVQSKRDPLIPAHYFKAPEHDHRFQYDNLREQHRQWRKVARKTPEYKEKQKQKKKAAIQKKLNAESH</sequence>
<dbReference type="Proteomes" id="UP000708208">
    <property type="component" value="Unassembled WGS sequence"/>
</dbReference>
<comment type="caution">
    <text evidence="2">The sequence shown here is derived from an EMBL/GenBank/DDBJ whole genome shotgun (WGS) entry which is preliminary data.</text>
</comment>
<accession>A0A8J2NTI9</accession>
<dbReference type="EMBL" id="CAJVCH010048470">
    <property type="protein sequence ID" value="CAG7717767.1"/>
    <property type="molecule type" value="Genomic_DNA"/>
</dbReference>
<name>A0A8J2NTI9_9HEXA</name>
<feature type="non-terminal residue" evidence="2">
    <location>
        <position position="1"/>
    </location>
</feature>
<feature type="region of interest" description="Disordered" evidence="1">
    <location>
        <begin position="165"/>
        <end position="197"/>
    </location>
</feature>
<protein>
    <submittedName>
        <fullName evidence="2">Uncharacterized protein</fullName>
    </submittedName>
</protein>
<organism evidence="2 3">
    <name type="scientific">Allacma fusca</name>
    <dbReference type="NCBI Taxonomy" id="39272"/>
    <lineage>
        <taxon>Eukaryota</taxon>
        <taxon>Metazoa</taxon>
        <taxon>Ecdysozoa</taxon>
        <taxon>Arthropoda</taxon>
        <taxon>Hexapoda</taxon>
        <taxon>Collembola</taxon>
        <taxon>Symphypleona</taxon>
        <taxon>Sminthuridae</taxon>
        <taxon>Allacma</taxon>
    </lineage>
</organism>
<dbReference type="AlphaFoldDB" id="A0A8J2NTI9"/>
<evidence type="ECO:0000313" key="2">
    <source>
        <dbReference type="EMBL" id="CAG7717767.1"/>
    </source>
</evidence>
<keyword evidence="3" id="KW-1185">Reference proteome</keyword>
<evidence type="ECO:0000256" key="1">
    <source>
        <dbReference type="SAM" id="MobiDB-lite"/>
    </source>
</evidence>
<gene>
    <name evidence="2" type="ORF">AFUS01_LOCUS7206</name>
</gene>
<evidence type="ECO:0000313" key="3">
    <source>
        <dbReference type="Proteomes" id="UP000708208"/>
    </source>
</evidence>